<gene>
    <name evidence="1" type="ORF">SCALOS_LOCUS4799</name>
</gene>
<reference evidence="1" key="1">
    <citation type="submission" date="2021-06" db="EMBL/GenBank/DDBJ databases">
        <authorList>
            <person name="Kallberg Y."/>
            <person name="Tangrot J."/>
            <person name="Rosling A."/>
        </authorList>
    </citation>
    <scope>NUCLEOTIDE SEQUENCE</scope>
    <source>
        <strain evidence="1">AU212A</strain>
    </source>
</reference>
<evidence type="ECO:0000313" key="1">
    <source>
        <dbReference type="EMBL" id="CAG8539802.1"/>
    </source>
</evidence>
<dbReference type="Proteomes" id="UP000789860">
    <property type="component" value="Unassembled WGS sequence"/>
</dbReference>
<organism evidence="1 2">
    <name type="scientific">Scutellospora calospora</name>
    <dbReference type="NCBI Taxonomy" id="85575"/>
    <lineage>
        <taxon>Eukaryota</taxon>
        <taxon>Fungi</taxon>
        <taxon>Fungi incertae sedis</taxon>
        <taxon>Mucoromycota</taxon>
        <taxon>Glomeromycotina</taxon>
        <taxon>Glomeromycetes</taxon>
        <taxon>Diversisporales</taxon>
        <taxon>Gigasporaceae</taxon>
        <taxon>Scutellospora</taxon>
    </lineage>
</organism>
<feature type="non-terminal residue" evidence="1">
    <location>
        <position position="1"/>
    </location>
</feature>
<sequence length="165" mass="19316">KNSSHEKYIESKIIEGKLIEYNRNEFDEYDYISSGAYSEVYKVILKSTNNIYALKIINKITHTDELVNELEHMIRVESHENIIKLHGITKFEGEIDKKITRYALILEYADSGTLRDYLCKNATKIEWELKIQFAIQLVDAVKWLHNYNIIHGDLVNVAIIEILNI</sequence>
<dbReference type="EMBL" id="CAJVPM010006910">
    <property type="protein sequence ID" value="CAG8539802.1"/>
    <property type="molecule type" value="Genomic_DNA"/>
</dbReference>
<name>A0ACA9LQE4_9GLOM</name>
<keyword evidence="2" id="KW-1185">Reference proteome</keyword>
<proteinExistence type="predicted"/>
<comment type="caution">
    <text evidence="1">The sequence shown here is derived from an EMBL/GenBank/DDBJ whole genome shotgun (WGS) entry which is preliminary data.</text>
</comment>
<accession>A0ACA9LQE4</accession>
<protein>
    <submittedName>
        <fullName evidence="1">8062_t:CDS:1</fullName>
    </submittedName>
</protein>
<evidence type="ECO:0000313" key="2">
    <source>
        <dbReference type="Proteomes" id="UP000789860"/>
    </source>
</evidence>